<feature type="region of interest" description="Disordered" evidence="1">
    <location>
        <begin position="197"/>
        <end position="236"/>
    </location>
</feature>
<protein>
    <recommendedName>
        <fullName evidence="3">DUF721 domain-containing protein</fullName>
    </recommendedName>
</protein>
<feature type="compositionally biased region" description="Basic residues" evidence="1">
    <location>
        <begin position="222"/>
        <end position="236"/>
    </location>
</feature>
<sequence>MDKPRDDDRPRGSLGEALETFLRDTGLLETSREQLCALLWGEVAGQWYARFSAVTRVADGIVYVRCDSAPRANQLQLDAPEIMRRLNERLGCNFVREIRPSSAGSASVEPVSARRPELQAAPTEAELEAIELLPGECERIRAQVEDLADAGVRERVEAVLVTQAKARRWQADHGYTECEGCGGYFAGSGRFCLACRPPPRPRTTDDTPQPEWGQRSWDSAWKRSKTRRRRRRDRRG</sequence>
<dbReference type="Pfam" id="PF05258">
    <property type="entry name" value="DciA"/>
    <property type="match status" value="1"/>
</dbReference>
<organism evidence="2">
    <name type="scientific">marine sediment metagenome</name>
    <dbReference type="NCBI Taxonomy" id="412755"/>
    <lineage>
        <taxon>unclassified sequences</taxon>
        <taxon>metagenomes</taxon>
        <taxon>ecological metagenomes</taxon>
    </lineage>
</organism>
<dbReference type="PANTHER" id="PTHR36456:SF1">
    <property type="entry name" value="UPF0232 PROTEIN SCO3875"/>
    <property type="match status" value="1"/>
</dbReference>
<dbReference type="AlphaFoldDB" id="X1IX76"/>
<name>X1IX76_9ZZZZ</name>
<dbReference type="EMBL" id="BARU01028444">
    <property type="protein sequence ID" value="GAH70699.1"/>
    <property type="molecule type" value="Genomic_DNA"/>
</dbReference>
<evidence type="ECO:0000256" key="1">
    <source>
        <dbReference type="SAM" id="MobiDB-lite"/>
    </source>
</evidence>
<dbReference type="InterPro" id="IPR007922">
    <property type="entry name" value="DciA-like"/>
</dbReference>
<dbReference type="PANTHER" id="PTHR36456">
    <property type="entry name" value="UPF0232 PROTEIN SCO3875"/>
    <property type="match status" value="1"/>
</dbReference>
<gene>
    <name evidence="2" type="ORF">S03H2_45398</name>
</gene>
<reference evidence="2" key="1">
    <citation type="journal article" date="2014" name="Front. Microbiol.">
        <title>High frequency of phylogenetically diverse reductive dehalogenase-homologous genes in deep subseafloor sedimentary metagenomes.</title>
        <authorList>
            <person name="Kawai M."/>
            <person name="Futagami T."/>
            <person name="Toyoda A."/>
            <person name="Takaki Y."/>
            <person name="Nishi S."/>
            <person name="Hori S."/>
            <person name="Arai W."/>
            <person name="Tsubouchi T."/>
            <person name="Morono Y."/>
            <person name="Uchiyama I."/>
            <person name="Ito T."/>
            <person name="Fujiyama A."/>
            <person name="Inagaki F."/>
            <person name="Takami H."/>
        </authorList>
    </citation>
    <scope>NUCLEOTIDE SEQUENCE</scope>
    <source>
        <strain evidence="2">Expedition CK06-06</strain>
    </source>
</reference>
<evidence type="ECO:0008006" key="3">
    <source>
        <dbReference type="Google" id="ProtNLM"/>
    </source>
</evidence>
<proteinExistence type="predicted"/>
<comment type="caution">
    <text evidence="2">The sequence shown here is derived from an EMBL/GenBank/DDBJ whole genome shotgun (WGS) entry which is preliminary data.</text>
</comment>
<evidence type="ECO:0000313" key="2">
    <source>
        <dbReference type="EMBL" id="GAH70699.1"/>
    </source>
</evidence>
<accession>X1IX76</accession>